<dbReference type="PANTHER" id="PTHR14237">
    <property type="entry name" value="MOLYBDOPTERIN COFACTOR SULFURASE MOSC"/>
    <property type="match status" value="1"/>
</dbReference>
<dbReference type="InterPro" id="IPR005303">
    <property type="entry name" value="MOCOS_middle"/>
</dbReference>
<dbReference type="SUPFAM" id="SSF141673">
    <property type="entry name" value="MOSC N-terminal domain-like"/>
    <property type="match status" value="1"/>
</dbReference>
<dbReference type="PANTHER" id="PTHR14237:SF19">
    <property type="entry name" value="MITOCHONDRIAL AMIDOXIME REDUCING COMPONENT 1"/>
    <property type="match status" value="1"/>
</dbReference>
<accession>A0ABN2M299</accession>
<organism evidence="2 3">
    <name type="scientific">Nostocoides veronense</name>
    <dbReference type="NCBI Taxonomy" id="330836"/>
    <lineage>
        <taxon>Bacteria</taxon>
        <taxon>Bacillati</taxon>
        <taxon>Actinomycetota</taxon>
        <taxon>Actinomycetes</taxon>
        <taxon>Micrococcales</taxon>
        <taxon>Intrasporangiaceae</taxon>
        <taxon>Nostocoides</taxon>
    </lineage>
</organism>
<dbReference type="Proteomes" id="UP001499938">
    <property type="component" value="Unassembled WGS sequence"/>
</dbReference>
<evidence type="ECO:0000313" key="2">
    <source>
        <dbReference type="EMBL" id="GAA1806732.1"/>
    </source>
</evidence>
<sequence>MTSLSSIRIHPVKSTAIRLVGEADVDALGLVGDRRWMVVDGDGECVTARTDRRLFTIVADTAHTAPGLPVPLRLSAPGFGAIDVPVSGSEAIRVTVFGRALRARSASPEVRHWLQAVLQRRDVDLVQMVEPRPLNPAYAEAGEATAFADGYPVTLASESSLRQLRDWIGEGAQSALPMDRFRPNLVVTGDVAPFAEDTWRRVRIGAITFRVVKGIDRCAMTLLDPATLVSGAEPIRTLARYRKWDGATWFGVQLIPDNPGSILVGDSVTPT</sequence>
<name>A0ABN2M299_9MICO</name>
<comment type="caution">
    <text evidence="2">The sequence shown here is derived from an EMBL/GenBank/DDBJ whole genome shotgun (WGS) entry which is preliminary data.</text>
</comment>
<dbReference type="InterPro" id="IPR005302">
    <property type="entry name" value="MoCF_Sase_C"/>
</dbReference>
<gene>
    <name evidence="2" type="ORF">GCM10009811_32830</name>
</gene>
<proteinExistence type="predicted"/>
<reference evidence="2 3" key="1">
    <citation type="journal article" date="2019" name="Int. J. Syst. Evol. Microbiol.">
        <title>The Global Catalogue of Microorganisms (GCM) 10K type strain sequencing project: providing services to taxonomists for standard genome sequencing and annotation.</title>
        <authorList>
            <consortium name="The Broad Institute Genomics Platform"/>
            <consortium name="The Broad Institute Genome Sequencing Center for Infectious Disease"/>
            <person name="Wu L."/>
            <person name="Ma J."/>
        </authorList>
    </citation>
    <scope>NUCLEOTIDE SEQUENCE [LARGE SCALE GENOMIC DNA]</scope>
    <source>
        <strain evidence="2 3">JCM 15592</strain>
    </source>
</reference>
<dbReference type="EMBL" id="BAAAPO010000053">
    <property type="protein sequence ID" value="GAA1806732.1"/>
    <property type="molecule type" value="Genomic_DNA"/>
</dbReference>
<keyword evidence="3" id="KW-1185">Reference proteome</keyword>
<feature type="domain" description="MOSC" evidence="1">
    <location>
        <begin position="126"/>
        <end position="271"/>
    </location>
</feature>
<evidence type="ECO:0000259" key="1">
    <source>
        <dbReference type="PROSITE" id="PS51340"/>
    </source>
</evidence>
<evidence type="ECO:0000313" key="3">
    <source>
        <dbReference type="Proteomes" id="UP001499938"/>
    </source>
</evidence>
<dbReference type="Pfam" id="PF03476">
    <property type="entry name" value="MOSC_N"/>
    <property type="match status" value="1"/>
</dbReference>
<dbReference type="InterPro" id="IPR011037">
    <property type="entry name" value="Pyrv_Knase-like_insert_dom_sf"/>
</dbReference>
<protein>
    <submittedName>
        <fullName evidence="2">MOSC domain-containing protein</fullName>
    </submittedName>
</protein>
<dbReference type="Pfam" id="PF03473">
    <property type="entry name" value="MOSC"/>
    <property type="match status" value="1"/>
</dbReference>
<dbReference type="RefSeq" id="WP_344088068.1">
    <property type="nucleotide sequence ID" value="NZ_BAAAPO010000053.1"/>
</dbReference>
<dbReference type="PROSITE" id="PS51340">
    <property type="entry name" value="MOSC"/>
    <property type="match status" value="1"/>
</dbReference>
<dbReference type="SUPFAM" id="SSF50800">
    <property type="entry name" value="PK beta-barrel domain-like"/>
    <property type="match status" value="1"/>
</dbReference>